<reference evidence="1" key="1">
    <citation type="submission" date="2006-06" db="EMBL/GenBank/DDBJ databases">
        <title>Complete sequence of Plasmid 1 of Chelativorans sp. BNC1.</title>
        <authorList>
            <consortium name="US DOE Joint Genome Institute"/>
            <person name="Copeland A."/>
            <person name="Lucas S."/>
            <person name="Lapidus A."/>
            <person name="Barry K."/>
            <person name="Detter J.C."/>
            <person name="Glavina del Rio T."/>
            <person name="Hammon N."/>
            <person name="Israni S."/>
            <person name="Dalin E."/>
            <person name="Tice H."/>
            <person name="Pitluck S."/>
            <person name="Chertkov O."/>
            <person name="Brettin T."/>
            <person name="Bruce D."/>
            <person name="Han C."/>
            <person name="Tapia R."/>
            <person name="Gilna P."/>
            <person name="Schmutz J."/>
            <person name="Larimer F."/>
            <person name="Land M."/>
            <person name="Hauser L."/>
            <person name="Kyrpides N."/>
            <person name="Mikhailova N."/>
            <person name="Richardson P."/>
        </authorList>
    </citation>
    <scope>NUCLEOTIDE SEQUENCE</scope>
    <source>
        <strain evidence="1">BNC1</strain>
        <plasmid evidence="1">1</plasmid>
    </source>
</reference>
<name>Q11N76_CHESB</name>
<gene>
    <name evidence="1" type="ordered locus">Meso_4148</name>
</gene>
<sequence>MRSPGHLVETNMFQWNKSCSYDEQQKKRFHTTARSRLKSLASELGLQPGSYDIRSNKAGIAVSGEITLHHERAYIQVGQFGLSSGHGILIRTCKGRKDYTGGPNHFVALDMLDDIPTLAAAVRPITGIGRESCDASSSRAA</sequence>
<proteinExistence type="predicted"/>
<dbReference type="AlphaFoldDB" id="Q11N76"/>
<dbReference type="KEGG" id="mes:Meso_4148"/>
<dbReference type="HOGENOM" id="CLU_1944881_0_0_5"/>
<accession>Q11N76</accession>
<geneLocation type="plasmid" evidence="1">
    <name>1</name>
</geneLocation>
<dbReference type="EMBL" id="CP000389">
    <property type="protein sequence ID" value="ABG61132.1"/>
    <property type="molecule type" value="Genomic_DNA"/>
</dbReference>
<protein>
    <submittedName>
        <fullName evidence="1">Uncharacterized protein</fullName>
    </submittedName>
</protein>
<organism evidence="1">
    <name type="scientific">Chelativorans sp. (strain BNC1)</name>
    <dbReference type="NCBI Taxonomy" id="266779"/>
    <lineage>
        <taxon>Bacteria</taxon>
        <taxon>Pseudomonadati</taxon>
        <taxon>Pseudomonadota</taxon>
        <taxon>Alphaproteobacteria</taxon>
        <taxon>Hyphomicrobiales</taxon>
        <taxon>Phyllobacteriaceae</taxon>
        <taxon>Chelativorans</taxon>
    </lineage>
</organism>
<evidence type="ECO:0000313" key="1">
    <source>
        <dbReference type="EMBL" id="ABG61132.1"/>
    </source>
</evidence>
<keyword evidence="1" id="KW-0614">Plasmid</keyword>